<accession>A0A0R0EP99</accession>
<dbReference type="Proteomes" id="UP000008827">
    <property type="component" value="Chromosome 20"/>
</dbReference>
<name>A0A0R0EP99_SOYBN</name>
<proteinExistence type="predicted"/>
<reference evidence="2" key="2">
    <citation type="submission" date="2018-02" db="UniProtKB">
        <authorList>
            <consortium name="EnsemblPlants"/>
        </authorList>
    </citation>
    <scope>IDENTIFICATION</scope>
    <source>
        <strain evidence="2">Williams 82</strain>
    </source>
</reference>
<evidence type="ECO:0000313" key="3">
    <source>
        <dbReference type="Proteomes" id="UP000008827"/>
    </source>
</evidence>
<dbReference type="Gramene" id="KRG91684">
    <property type="protein sequence ID" value="KRG91684"/>
    <property type="gene ID" value="GLYMA_20G168600"/>
</dbReference>
<sequence>MPGWTSRLFNIAILRSTSFSMMFCLWQWRKYQMEDYLVCCCLVQRNNLLFRNDEIDIEQVWKMVRVRSWAWLHSKTRIFHFSMFDWWRQPSLGLKGTYGSFL</sequence>
<dbReference type="InParanoid" id="A0A0R0EP99"/>
<dbReference type="AlphaFoldDB" id="A0A0R0EP99"/>
<gene>
    <name evidence="1" type="ORF">GLYMA_20G168600</name>
</gene>
<dbReference type="OrthoDB" id="1435117at2759"/>
<dbReference type="EnsemblPlants" id="KRG91684">
    <property type="protein sequence ID" value="KRG91684"/>
    <property type="gene ID" value="GLYMA_20G168600"/>
</dbReference>
<reference evidence="1" key="3">
    <citation type="submission" date="2018-07" db="EMBL/GenBank/DDBJ databases">
        <title>WGS assembly of Glycine max.</title>
        <authorList>
            <person name="Schmutz J."/>
            <person name="Cannon S."/>
            <person name="Schlueter J."/>
            <person name="Ma J."/>
            <person name="Mitros T."/>
            <person name="Nelson W."/>
            <person name="Hyten D."/>
            <person name="Song Q."/>
            <person name="Thelen J."/>
            <person name="Cheng J."/>
            <person name="Xu D."/>
            <person name="Hellsten U."/>
            <person name="May G."/>
            <person name="Yu Y."/>
            <person name="Sakurai T."/>
            <person name="Umezawa T."/>
            <person name="Bhattacharyya M."/>
            <person name="Sandhu D."/>
            <person name="Valliyodan B."/>
            <person name="Lindquist E."/>
            <person name="Peto M."/>
            <person name="Grant D."/>
            <person name="Shu S."/>
            <person name="Goodstein D."/>
            <person name="Barry K."/>
            <person name="Futrell-Griggs M."/>
            <person name="Abernathy B."/>
            <person name="Du J."/>
            <person name="Tian Z."/>
            <person name="Zhu L."/>
            <person name="Gill N."/>
            <person name="Joshi T."/>
            <person name="Libault M."/>
            <person name="Sethuraman A."/>
            <person name="Zhang X."/>
            <person name="Shinozaki K."/>
            <person name="Nguyen H."/>
            <person name="Wing R."/>
            <person name="Cregan P."/>
            <person name="Specht J."/>
            <person name="Grimwood J."/>
            <person name="Rokhsar D."/>
            <person name="Stacey G."/>
            <person name="Shoemaker R."/>
            <person name="Jackson S."/>
        </authorList>
    </citation>
    <scope>NUCLEOTIDE SEQUENCE</scope>
    <source>
        <tissue evidence="1">Callus</tissue>
    </source>
</reference>
<evidence type="ECO:0000313" key="2">
    <source>
        <dbReference type="EnsemblPlants" id="KRG91684"/>
    </source>
</evidence>
<protein>
    <submittedName>
        <fullName evidence="1 2">Uncharacterized protein</fullName>
    </submittedName>
</protein>
<evidence type="ECO:0000313" key="1">
    <source>
        <dbReference type="EMBL" id="KRG91684.1"/>
    </source>
</evidence>
<organism evidence="1">
    <name type="scientific">Glycine max</name>
    <name type="common">Soybean</name>
    <name type="synonym">Glycine hispida</name>
    <dbReference type="NCBI Taxonomy" id="3847"/>
    <lineage>
        <taxon>Eukaryota</taxon>
        <taxon>Viridiplantae</taxon>
        <taxon>Streptophyta</taxon>
        <taxon>Embryophyta</taxon>
        <taxon>Tracheophyta</taxon>
        <taxon>Spermatophyta</taxon>
        <taxon>Magnoliopsida</taxon>
        <taxon>eudicotyledons</taxon>
        <taxon>Gunneridae</taxon>
        <taxon>Pentapetalae</taxon>
        <taxon>rosids</taxon>
        <taxon>fabids</taxon>
        <taxon>Fabales</taxon>
        <taxon>Fabaceae</taxon>
        <taxon>Papilionoideae</taxon>
        <taxon>50 kb inversion clade</taxon>
        <taxon>NPAAA clade</taxon>
        <taxon>indigoferoid/millettioid clade</taxon>
        <taxon>Phaseoleae</taxon>
        <taxon>Glycine</taxon>
        <taxon>Glycine subgen. Soja</taxon>
    </lineage>
</organism>
<dbReference type="EMBL" id="CM000853">
    <property type="protein sequence ID" value="KRG91684.1"/>
    <property type="molecule type" value="Genomic_DNA"/>
</dbReference>
<keyword evidence="3" id="KW-1185">Reference proteome</keyword>
<reference evidence="1 2" key="1">
    <citation type="journal article" date="2010" name="Nature">
        <title>Genome sequence of the palaeopolyploid soybean.</title>
        <authorList>
            <person name="Schmutz J."/>
            <person name="Cannon S.B."/>
            <person name="Schlueter J."/>
            <person name="Ma J."/>
            <person name="Mitros T."/>
            <person name="Nelson W."/>
            <person name="Hyten D.L."/>
            <person name="Song Q."/>
            <person name="Thelen J.J."/>
            <person name="Cheng J."/>
            <person name="Xu D."/>
            <person name="Hellsten U."/>
            <person name="May G.D."/>
            <person name="Yu Y."/>
            <person name="Sakurai T."/>
            <person name="Umezawa T."/>
            <person name="Bhattacharyya M.K."/>
            <person name="Sandhu D."/>
            <person name="Valliyodan B."/>
            <person name="Lindquist E."/>
            <person name="Peto M."/>
            <person name="Grant D."/>
            <person name="Shu S."/>
            <person name="Goodstein D."/>
            <person name="Barry K."/>
            <person name="Futrell-Griggs M."/>
            <person name="Abernathy B."/>
            <person name="Du J."/>
            <person name="Tian Z."/>
            <person name="Zhu L."/>
            <person name="Gill N."/>
            <person name="Joshi T."/>
            <person name="Libault M."/>
            <person name="Sethuraman A."/>
            <person name="Zhang X.-C."/>
            <person name="Shinozaki K."/>
            <person name="Nguyen H.T."/>
            <person name="Wing R.A."/>
            <person name="Cregan P."/>
            <person name="Specht J."/>
            <person name="Grimwood J."/>
            <person name="Rokhsar D."/>
            <person name="Stacey G."/>
            <person name="Shoemaker R.C."/>
            <person name="Jackson S.A."/>
        </authorList>
    </citation>
    <scope>NUCLEOTIDE SEQUENCE [LARGE SCALE GENOMIC DNA]</scope>
    <source>
        <strain evidence="2">cv. Williams 82</strain>
        <tissue evidence="1">Callus</tissue>
    </source>
</reference>